<evidence type="ECO:0000313" key="5">
    <source>
        <dbReference type="Proteomes" id="UP000183685"/>
    </source>
</evidence>
<dbReference type="PANTHER" id="PTHR47870:SF1">
    <property type="entry name" value="CYTOCHROME C-TYPE BIOGENESIS PROTEIN CCMH"/>
    <property type="match status" value="1"/>
</dbReference>
<protein>
    <submittedName>
        <fullName evidence="4">Cytochrome c-type biogenesis protein CcmH</fullName>
    </submittedName>
</protein>
<keyword evidence="3" id="KW-1133">Transmembrane helix</keyword>
<dbReference type="Gene3D" id="1.25.40.10">
    <property type="entry name" value="Tetratricopeptide repeat domain"/>
    <property type="match status" value="2"/>
</dbReference>
<dbReference type="STRING" id="637679.GCA_001550055_00459"/>
<accession>A0A1G6U0Q8</accession>
<dbReference type="AlphaFoldDB" id="A0A1G6U0Q8"/>
<feature type="transmembrane region" description="Helical" evidence="3">
    <location>
        <begin position="84"/>
        <end position="102"/>
    </location>
</feature>
<dbReference type="EMBL" id="FNAK01000001">
    <property type="protein sequence ID" value="SDD34919.1"/>
    <property type="molecule type" value="Genomic_DNA"/>
</dbReference>
<keyword evidence="5" id="KW-1185">Reference proteome</keyword>
<dbReference type="InterPro" id="IPR017560">
    <property type="entry name" value="Cyt_c_biogenesis_CcmI"/>
</dbReference>
<keyword evidence="3" id="KW-0472">Membrane</keyword>
<dbReference type="Pfam" id="PF13432">
    <property type="entry name" value="TPR_16"/>
    <property type="match status" value="1"/>
</dbReference>
<comment type="subcellular location">
    <subcellularLocation>
        <location evidence="1">Cell envelope</location>
    </subcellularLocation>
</comment>
<evidence type="ECO:0000313" key="4">
    <source>
        <dbReference type="EMBL" id="SDD34919.1"/>
    </source>
</evidence>
<proteinExistence type="predicted"/>
<dbReference type="InterPro" id="IPR051263">
    <property type="entry name" value="C-type_cytochrome_biogenesis"/>
</dbReference>
<dbReference type="Proteomes" id="UP000183685">
    <property type="component" value="Unassembled WGS sequence"/>
</dbReference>
<reference evidence="4 5" key="1">
    <citation type="submission" date="2016-10" db="EMBL/GenBank/DDBJ databases">
        <authorList>
            <person name="de Groot N.N."/>
        </authorList>
    </citation>
    <scope>NUCLEOTIDE SEQUENCE [LARGE SCALE GENOMIC DNA]</scope>
    <source>
        <strain evidence="4 5">CGMCC 1.9109</strain>
    </source>
</reference>
<sequence>MIWLLLALTALLVALVLIIGRGRGQTVDPLDHYRAQLDEITEDEARGVVDAESARAARLEVERRILKVAKQKTSTGTVAGDKRLPVLLAAITLVAAFTLYGFMGRPDLPAKPGMVASGLDQLVEEGGPTFGEAIRSIQKHLKDEPQDQKAWEILAKTSRSVRDFSTAANAFGQLALLDPTNATWRAQQLEAMIAMSGGQISPATRLVLGKLIEEFPDHAAGQYYLGMARLQAGDEAGAKATWTALADRSAPDAPWMPMLRRQLSSLGVAPPKLTDEQMASVENMTEDQRQAFIASMMARLEAKLESAPDDAEGWMMLARSHLTMGDREAAIDALERGLSHVSGEKAAGLQGFLDNLTSNPDL</sequence>
<dbReference type="PANTHER" id="PTHR47870">
    <property type="entry name" value="CYTOCHROME C-TYPE BIOGENESIS PROTEIN CCMH"/>
    <property type="match status" value="1"/>
</dbReference>
<dbReference type="InterPro" id="IPR011990">
    <property type="entry name" value="TPR-like_helical_dom_sf"/>
</dbReference>
<evidence type="ECO:0000256" key="1">
    <source>
        <dbReference type="ARBA" id="ARBA00004196"/>
    </source>
</evidence>
<dbReference type="NCBIfam" id="TIGR03142">
    <property type="entry name" value="cytochro_ccmI"/>
    <property type="match status" value="1"/>
</dbReference>
<organism evidence="4 5">
    <name type="scientific">Kordiimonas lacus</name>
    <dbReference type="NCBI Taxonomy" id="637679"/>
    <lineage>
        <taxon>Bacteria</taxon>
        <taxon>Pseudomonadati</taxon>
        <taxon>Pseudomonadota</taxon>
        <taxon>Alphaproteobacteria</taxon>
        <taxon>Kordiimonadales</taxon>
        <taxon>Kordiimonadaceae</taxon>
        <taxon>Kordiimonas</taxon>
    </lineage>
</organism>
<dbReference type="GO" id="GO:0017004">
    <property type="term" value="P:cytochrome complex assembly"/>
    <property type="evidence" value="ECO:0007669"/>
    <property type="project" value="UniProtKB-KW"/>
</dbReference>
<evidence type="ECO:0000256" key="2">
    <source>
        <dbReference type="ARBA" id="ARBA00022748"/>
    </source>
</evidence>
<dbReference type="OrthoDB" id="9815847at2"/>
<keyword evidence="3" id="KW-0812">Transmembrane</keyword>
<dbReference type="GO" id="GO:0005886">
    <property type="term" value="C:plasma membrane"/>
    <property type="evidence" value="ECO:0007669"/>
    <property type="project" value="TreeGrafter"/>
</dbReference>
<dbReference type="SUPFAM" id="SSF48452">
    <property type="entry name" value="TPR-like"/>
    <property type="match status" value="1"/>
</dbReference>
<gene>
    <name evidence="4" type="ORF">SAMN04488071_0430</name>
</gene>
<dbReference type="RefSeq" id="WP_068308463.1">
    <property type="nucleotide sequence ID" value="NZ_FNAK01000001.1"/>
</dbReference>
<keyword evidence="2" id="KW-0201">Cytochrome c-type biogenesis</keyword>
<dbReference type="GO" id="GO:0030313">
    <property type="term" value="C:cell envelope"/>
    <property type="evidence" value="ECO:0007669"/>
    <property type="project" value="UniProtKB-SubCell"/>
</dbReference>
<name>A0A1G6U0Q8_9PROT</name>
<evidence type="ECO:0000256" key="3">
    <source>
        <dbReference type="SAM" id="Phobius"/>
    </source>
</evidence>